<proteinExistence type="inferred from homology"/>
<dbReference type="GO" id="GO:0002161">
    <property type="term" value="F:aminoacyl-tRNA deacylase activity"/>
    <property type="evidence" value="ECO:0007669"/>
    <property type="project" value="InterPro"/>
</dbReference>
<dbReference type="InterPro" id="IPR033708">
    <property type="entry name" value="Anticodon_Ile_BEm"/>
</dbReference>
<dbReference type="EC" id="6.1.1.5" evidence="2"/>
<keyword evidence="4 9" id="KW-0547">Nucleotide-binding</keyword>
<dbReference type="PROSITE" id="PS00178">
    <property type="entry name" value="AA_TRNA_LIGASE_I"/>
    <property type="match status" value="1"/>
</dbReference>
<sequence>MGKDFHGITRYLRQSQLLTGCCKYSTTTSSKAYSGTLLLPKTEFRLRPDPSIREEPFRQRTADDLYKWQWDNLQGPVFVLHDGPPYANGNLHMGHALNKILKDIINRFHVLCGHRVHYVPGWDCHGLPIENKALKELRVSHRTLPPSQIREIARQTATREISIQKAEFRKLGIMADWDSDHRTYRTMVRSGLIYRQYRPVYYSPSSRSALAEAELVYVDDHLSRSVYVSYECVFDTFSPGLRNILQPHITGTRKVNLLIWTTTPWTLPTNMAIAINSNMEYVLVKGALRGDIFILGKDLLPNLQKIFDQEMIILHTCQGSELLSIRYYALFQCLDSPYQHLPIIHSPHVTSTSGTGLVHCAPAHGNEDYQIFPNNTIFGPAEERDLLCLVGPDGTFSEQAIAEAERLWLDSDIGERLVGKPVLKDGTAEVIEILRASQNLLHEHQFRHRYPYDWKTNTPIIVTATSQWFADLSMIKDDALKALETVQFVPGISRMRLESFVRDRSEWCISRQRPWGVPIPALFNETTRETILTEESLEFIISVLDKKGIEYWWNGPIEDFISPELKAIYPHSSWERGNDTMDVWFDSGTSWTLLTNSGHEETNLAKQETIADVCLEGSDQHRGWFQSLLLTAVGASKSLNNEASENLNPTLRPYNCLITHGFILDERGKKMSKSLGNVISPMTIINGGKDPKAQPPYGADVLRLWAATIDYTRDTLLGPKVLQQTEESLRKIRNSARFLLGNLSQGFKPITEKPSSLNLADRYVMHELYHLERTSKEAYKDFHFSQVAVSLDRFAKVTLSSLYLDITKDILYADSPNSPSRQSILWVMNEVNTLILVLETMTMIMAPILPHLSEEISHYARLQNDGSDSEVRSVFTKGWKSVDDSWNNAGVADAMGSLLRVRDAVLGLLERARGDKLIKSSLEAYVDIIIPDGSVNETVDLLSSQESFLKTLFIVSDAQVVDEGSLGTDAYEWSISETFDIPGNVSIIQAYIHSLREI</sequence>
<dbReference type="PRINTS" id="PR00984">
    <property type="entry name" value="TRNASYNTHILE"/>
</dbReference>
<protein>
    <recommendedName>
        <fullName evidence="2">isoleucine--tRNA ligase</fullName>
        <ecNumber evidence="2">6.1.1.5</ecNumber>
    </recommendedName>
    <alternativeName>
        <fullName evidence="8">Isoleucyl-tRNA synthetase</fullName>
    </alternativeName>
</protein>
<dbReference type="InterPro" id="IPR009080">
    <property type="entry name" value="tRNAsynth_Ia_anticodon-bd"/>
</dbReference>
<dbReference type="InterPro" id="IPR002300">
    <property type="entry name" value="aa-tRNA-synth_Ia"/>
</dbReference>
<keyword evidence="7 9" id="KW-0030">Aminoacyl-tRNA synthetase</keyword>
<evidence type="ECO:0000259" key="10">
    <source>
        <dbReference type="Pfam" id="PF00133"/>
    </source>
</evidence>
<dbReference type="Gene3D" id="1.10.730.20">
    <property type="match status" value="1"/>
</dbReference>
<evidence type="ECO:0000256" key="3">
    <source>
        <dbReference type="ARBA" id="ARBA00022598"/>
    </source>
</evidence>
<dbReference type="GO" id="GO:0006428">
    <property type="term" value="P:isoleucyl-tRNA aminoacylation"/>
    <property type="evidence" value="ECO:0007669"/>
    <property type="project" value="InterPro"/>
</dbReference>
<feature type="domain" description="Methionyl/Valyl/Leucyl/Isoleucyl-tRNA synthetase anticodon-binding" evidence="11">
    <location>
        <begin position="761"/>
        <end position="926"/>
    </location>
</feature>
<comment type="similarity">
    <text evidence="1 9">Belongs to the class-I aminoacyl-tRNA synthetase family.</text>
</comment>
<dbReference type="GO" id="GO:0000049">
    <property type="term" value="F:tRNA binding"/>
    <property type="evidence" value="ECO:0007669"/>
    <property type="project" value="InterPro"/>
</dbReference>
<evidence type="ECO:0000256" key="1">
    <source>
        <dbReference type="ARBA" id="ARBA00005594"/>
    </source>
</evidence>
<dbReference type="Pfam" id="PF08264">
    <property type="entry name" value="Anticodon_1"/>
    <property type="match status" value="1"/>
</dbReference>
<dbReference type="SUPFAM" id="SSF52374">
    <property type="entry name" value="Nucleotidylyl transferase"/>
    <property type="match status" value="1"/>
</dbReference>
<gene>
    <name evidence="12" type="ORF">Clacol_009362</name>
</gene>
<dbReference type="InterPro" id="IPR013155">
    <property type="entry name" value="M/V/L/I-tRNA-synth_anticd-bd"/>
</dbReference>
<evidence type="ECO:0000259" key="11">
    <source>
        <dbReference type="Pfam" id="PF08264"/>
    </source>
</evidence>
<organism evidence="12 13">
    <name type="scientific">Clathrus columnatus</name>
    <dbReference type="NCBI Taxonomy" id="1419009"/>
    <lineage>
        <taxon>Eukaryota</taxon>
        <taxon>Fungi</taxon>
        <taxon>Dikarya</taxon>
        <taxon>Basidiomycota</taxon>
        <taxon>Agaricomycotina</taxon>
        <taxon>Agaricomycetes</taxon>
        <taxon>Phallomycetidae</taxon>
        <taxon>Phallales</taxon>
        <taxon>Clathraceae</taxon>
        <taxon>Clathrus</taxon>
    </lineage>
</organism>
<dbReference type="Pfam" id="PF00133">
    <property type="entry name" value="tRNA-synt_1"/>
    <property type="match status" value="1"/>
</dbReference>
<feature type="domain" description="Aminoacyl-tRNA synthetase class Ia" evidence="10">
    <location>
        <begin position="63"/>
        <end position="715"/>
    </location>
</feature>
<comment type="caution">
    <text evidence="12">The sequence shown here is derived from an EMBL/GenBank/DDBJ whole genome shotgun (WGS) entry which is preliminary data.</text>
</comment>
<dbReference type="GO" id="GO:0005739">
    <property type="term" value="C:mitochondrion"/>
    <property type="evidence" value="ECO:0007669"/>
    <property type="project" value="TreeGrafter"/>
</dbReference>
<dbReference type="GO" id="GO:0032543">
    <property type="term" value="P:mitochondrial translation"/>
    <property type="evidence" value="ECO:0007669"/>
    <property type="project" value="TreeGrafter"/>
</dbReference>
<evidence type="ECO:0000256" key="5">
    <source>
        <dbReference type="ARBA" id="ARBA00022840"/>
    </source>
</evidence>
<dbReference type="Proteomes" id="UP001050691">
    <property type="component" value="Unassembled WGS sequence"/>
</dbReference>
<dbReference type="InterPro" id="IPR001412">
    <property type="entry name" value="aa-tRNA-synth_I_CS"/>
</dbReference>
<evidence type="ECO:0000256" key="7">
    <source>
        <dbReference type="ARBA" id="ARBA00023146"/>
    </source>
</evidence>
<evidence type="ECO:0000256" key="2">
    <source>
        <dbReference type="ARBA" id="ARBA00013165"/>
    </source>
</evidence>
<evidence type="ECO:0000313" key="12">
    <source>
        <dbReference type="EMBL" id="GJJ15087.1"/>
    </source>
</evidence>
<dbReference type="SUPFAM" id="SSF50677">
    <property type="entry name" value="ValRS/IleRS/LeuRS editing domain"/>
    <property type="match status" value="1"/>
</dbReference>
<keyword evidence="13" id="KW-1185">Reference proteome</keyword>
<accession>A0AAV5AMX6</accession>
<dbReference type="InterPro" id="IPR002301">
    <property type="entry name" value="Ile-tRNA-ligase"/>
</dbReference>
<keyword evidence="3 9" id="KW-0436">Ligase</keyword>
<evidence type="ECO:0000256" key="6">
    <source>
        <dbReference type="ARBA" id="ARBA00022917"/>
    </source>
</evidence>
<reference evidence="12" key="1">
    <citation type="submission" date="2021-10" db="EMBL/GenBank/DDBJ databases">
        <title>De novo Genome Assembly of Clathrus columnatus (Basidiomycota, Fungi) Using Illumina and Nanopore Sequence Data.</title>
        <authorList>
            <person name="Ogiso-Tanaka E."/>
            <person name="Itagaki H."/>
            <person name="Hosoya T."/>
            <person name="Hosaka K."/>
        </authorList>
    </citation>
    <scope>NUCLEOTIDE SEQUENCE</scope>
    <source>
        <strain evidence="12">MO-923</strain>
    </source>
</reference>
<dbReference type="PANTHER" id="PTHR42765:SF1">
    <property type="entry name" value="ISOLEUCINE--TRNA LIGASE, MITOCHONDRIAL"/>
    <property type="match status" value="1"/>
</dbReference>
<dbReference type="SUPFAM" id="SSF47323">
    <property type="entry name" value="Anticodon-binding domain of a subclass of class I aminoacyl-tRNA synthetases"/>
    <property type="match status" value="1"/>
</dbReference>
<dbReference type="InterPro" id="IPR050081">
    <property type="entry name" value="Ile-tRNA_ligase"/>
</dbReference>
<dbReference type="GO" id="GO:0004822">
    <property type="term" value="F:isoleucine-tRNA ligase activity"/>
    <property type="evidence" value="ECO:0007669"/>
    <property type="project" value="UniProtKB-EC"/>
</dbReference>
<evidence type="ECO:0000256" key="4">
    <source>
        <dbReference type="ARBA" id="ARBA00022741"/>
    </source>
</evidence>
<dbReference type="InterPro" id="IPR014729">
    <property type="entry name" value="Rossmann-like_a/b/a_fold"/>
</dbReference>
<keyword evidence="6 9" id="KW-0648">Protein biosynthesis</keyword>
<dbReference type="PANTHER" id="PTHR42765">
    <property type="entry name" value="SOLEUCYL-TRNA SYNTHETASE"/>
    <property type="match status" value="1"/>
</dbReference>
<evidence type="ECO:0000256" key="8">
    <source>
        <dbReference type="ARBA" id="ARBA00032665"/>
    </source>
</evidence>
<dbReference type="CDD" id="cd07960">
    <property type="entry name" value="Anticodon_Ia_Ile_BEm"/>
    <property type="match status" value="1"/>
</dbReference>
<dbReference type="GO" id="GO:0005524">
    <property type="term" value="F:ATP binding"/>
    <property type="evidence" value="ECO:0007669"/>
    <property type="project" value="UniProtKB-KW"/>
</dbReference>
<evidence type="ECO:0000313" key="13">
    <source>
        <dbReference type="Proteomes" id="UP001050691"/>
    </source>
</evidence>
<dbReference type="Gene3D" id="3.40.50.620">
    <property type="entry name" value="HUPs"/>
    <property type="match status" value="2"/>
</dbReference>
<dbReference type="AlphaFoldDB" id="A0AAV5AMX6"/>
<name>A0AAV5AMX6_9AGAM</name>
<evidence type="ECO:0000256" key="9">
    <source>
        <dbReference type="RuleBase" id="RU363035"/>
    </source>
</evidence>
<dbReference type="Gene3D" id="3.90.740.10">
    <property type="entry name" value="Valyl/Leucyl/Isoleucyl-tRNA synthetase, editing domain"/>
    <property type="match status" value="1"/>
</dbReference>
<dbReference type="InterPro" id="IPR009008">
    <property type="entry name" value="Val/Leu/Ile-tRNA-synth_edit"/>
</dbReference>
<keyword evidence="5 9" id="KW-0067">ATP-binding</keyword>
<dbReference type="EMBL" id="BPWL01000010">
    <property type="protein sequence ID" value="GJJ15087.1"/>
    <property type="molecule type" value="Genomic_DNA"/>
</dbReference>
<dbReference type="NCBIfam" id="TIGR00392">
    <property type="entry name" value="ileS"/>
    <property type="match status" value="1"/>
</dbReference>